<dbReference type="PANTHER" id="PTHR31517">
    <property type="match status" value="1"/>
</dbReference>
<evidence type="ECO:0000256" key="12">
    <source>
        <dbReference type="ARBA" id="ARBA00023324"/>
    </source>
</evidence>
<dbReference type="InterPro" id="IPR019794">
    <property type="entry name" value="Peroxidases_AS"/>
</dbReference>
<organism evidence="21 22">
    <name type="scientific">Ceratodon purpureus</name>
    <name type="common">Fire moss</name>
    <name type="synonym">Dicranum purpureum</name>
    <dbReference type="NCBI Taxonomy" id="3225"/>
    <lineage>
        <taxon>Eukaryota</taxon>
        <taxon>Viridiplantae</taxon>
        <taxon>Streptophyta</taxon>
        <taxon>Embryophyta</taxon>
        <taxon>Bryophyta</taxon>
        <taxon>Bryophytina</taxon>
        <taxon>Bryopsida</taxon>
        <taxon>Dicranidae</taxon>
        <taxon>Pseudoditrichales</taxon>
        <taxon>Ditrichaceae</taxon>
        <taxon>Ceratodon</taxon>
    </lineage>
</organism>
<feature type="binding site" evidence="15">
    <location>
        <position position="97"/>
    </location>
    <ligand>
        <name>Ca(2+)</name>
        <dbReference type="ChEBI" id="CHEBI:29108"/>
        <label>1</label>
    </ligand>
</feature>
<sequence>MAGQQVIMSVRAATDMLVLAMAVALMLMCSSTAVEATLEYDFYSSSCPQVENLVYQEISKAYWNDSTVAPGILRISFHDCFNQGCDASVLVKGNTTERAAVQNSQLHGFEAINAAKWAVEQSCPGVVSCADILQYAARDTVKLTKGLGWSVPAGRRDGLVSLASDPPLNLPPSTFTAEELIANFAAKGLSAEQMVILSGSHTIGVTHCLQLQDRIFGTIDPTMPKDLLAELQATCPTNLTTTPLVIDRHTVDQFDTQYFSNIASGYGLMTSDQTLYADPATRPFVEANLQQGVFDSNFAAAMVSMSWISVKTGSEGEIRHHCEYFNGN</sequence>
<dbReference type="FunFam" id="1.10.520.10:FF:000008">
    <property type="entry name" value="Peroxidase"/>
    <property type="match status" value="1"/>
</dbReference>
<feature type="binding site" evidence="14">
    <location>
        <position position="171"/>
    </location>
    <ligand>
        <name>substrate</name>
    </ligand>
</feature>
<dbReference type="GO" id="GO:0042744">
    <property type="term" value="P:hydrogen peroxide catabolic process"/>
    <property type="evidence" value="ECO:0007669"/>
    <property type="project" value="UniProtKB-KW"/>
</dbReference>
<dbReference type="SUPFAM" id="SSF48113">
    <property type="entry name" value="Heme-dependent peroxidases"/>
    <property type="match status" value="1"/>
</dbReference>
<keyword evidence="5 18" id="KW-0349">Heme</keyword>
<dbReference type="InterPro" id="IPR033905">
    <property type="entry name" value="Secretory_peroxidase"/>
</dbReference>
<feature type="signal peptide" evidence="18">
    <location>
        <begin position="1"/>
        <end position="36"/>
    </location>
</feature>
<dbReference type="CDD" id="cd00693">
    <property type="entry name" value="secretory_peroxidase"/>
    <property type="match status" value="1"/>
</dbReference>
<feature type="binding site" evidence="15">
    <location>
        <position position="250"/>
    </location>
    <ligand>
        <name>Ca(2+)</name>
        <dbReference type="ChEBI" id="CHEBI:29108"/>
        <label>2</label>
    </ligand>
</feature>
<comment type="cofactor">
    <cofactor evidence="15 18">
        <name>heme b</name>
        <dbReference type="ChEBI" id="CHEBI:60344"/>
    </cofactor>
    <text evidence="15 18">Binds 1 heme b (iron(II)-protoporphyrin IX) group per subunit.</text>
</comment>
<evidence type="ECO:0000256" key="18">
    <source>
        <dbReference type="RuleBase" id="RU362060"/>
    </source>
</evidence>
<dbReference type="GO" id="GO:0006979">
    <property type="term" value="P:response to oxidative stress"/>
    <property type="evidence" value="ECO:0007669"/>
    <property type="project" value="UniProtKB-UniRule"/>
</dbReference>
<feature type="disulfide bond" evidence="17">
    <location>
        <begin position="47"/>
        <end position="123"/>
    </location>
</feature>
<dbReference type="Proteomes" id="UP000822688">
    <property type="component" value="Chromosome 6"/>
</dbReference>
<keyword evidence="18" id="KW-0732">Signal</keyword>
<gene>
    <name evidence="20" type="ORF">KC19_6G118100</name>
    <name evidence="21" type="ORF">KC19_6G118200</name>
</gene>
<comment type="cofactor">
    <cofactor evidence="15 18">
        <name>Ca(2+)</name>
        <dbReference type="ChEBI" id="CHEBI:29108"/>
    </cofactor>
    <text evidence="15 18">Binds 2 calcium ions per subunit.</text>
</comment>
<dbReference type="EMBL" id="CM026427">
    <property type="protein sequence ID" value="KAG0569812.1"/>
    <property type="molecule type" value="Genomic_DNA"/>
</dbReference>
<evidence type="ECO:0000259" key="19">
    <source>
        <dbReference type="PROSITE" id="PS50873"/>
    </source>
</evidence>
<keyword evidence="8 18" id="KW-0560">Oxidoreductase</keyword>
<dbReference type="AlphaFoldDB" id="A0A8T0HE39"/>
<dbReference type="GO" id="GO:0020037">
    <property type="term" value="F:heme binding"/>
    <property type="evidence" value="ECO:0007669"/>
    <property type="project" value="UniProtKB-UniRule"/>
</dbReference>
<evidence type="ECO:0000256" key="4">
    <source>
        <dbReference type="ARBA" id="ARBA00022559"/>
    </source>
</evidence>
<dbReference type="GO" id="GO:0140825">
    <property type="term" value="F:lactoperoxidase activity"/>
    <property type="evidence" value="ECO:0007669"/>
    <property type="project" value="UniProtKB-EC"/>
</dbReference>
<dbReference type="PROSITE" id="PS00436">
    <property type="entry name" value="PEROXIDASE_2"/>
    <property type="match status" value="1"/>
</dbReference>
<dbReference type="Gene3D" id="1.10.420.10">
    <property type="entry name" value="Peroxidase, domain 2"/>
    <property type="match status" value="1"/>
</dbReference>
<keyword evidence="10 17" id="KW-1015">Disulfide bond</keyword>
<evidence type="ECO:0000256" key="3">
    <source>
        <dbReference type="ARBA" id="ARBA00012313"/>
    </source>
</evidence>
<evidence type="ECO:0000256" key="2">
    <source>
        <dbReference type="ARBA" id="ARBA00002322"/>
    </source>
</evidence>
<dbReference type="FunFam" id="1.10.420.10:FF:000006">
    <property type="entry name" value="Peroxidase"/>
    <property type="match status" value="1"/>
</dbReference>
<evidence type="ECO:0000256" key="7">
    <source>
        <dbReference type="ARBA" id="ARBA00022837"/>
    </source>
</evidence>
<evidence type="ECO:0000256" key="1">
    <source>
        <dbReference type="ARBA" id="ARBA00000189"/>
    </source>
</evidence>
<reference evidence="21 22" key="1">
    <citation type="submission" date="2020-06" db="EMBL/GenBank/DDBJ databases">
        <title>WGS assembly of Ceratodon purpureus strain R40.</title>
        <authorList>
            <person name="Carey S.B."/>
            <person name="Jenkins J."/>
            <person name="Shu S."/>
            <person name="Lovell J.T."/>
            <person name="Sreedasyam A."/>
            <person name="Maumus F."/>
            <person name="Tiley G.P."/>
            <person name="Fernandez-Pozo N."/>
            <person name="Barry K."/>
            <person name="Chen C."/>
            <person name="Wang M."/>
            <person name="Lipzen A."/>
            <person name="Daum C."/>
            <person name="Saski C.A."/>
            <person name="Payton A.C."/>
            <person name="Mcbreen J.C."/>
            <person name="Conrad R.E."/>
            <person name="Kollar L.M."/>
            <person name="Olsson S."/>
            <person name="Huttunen S."/>
            <person name="Landis J.B."/>
            <person name="Wickett N.J."/>
            <person name="Johnson M.G."/>
            <person name="Rensing S.A."/>
            <person name="Grimwood J."/>
            <person name="Schmutz J."/>
            <person name="Mcdaniel S.F."/>
        </authorList>
    </citation>
    <scope>NUCLEOTIDE SEQUENCE [LARGE SCALE GENOMIC DNA]</scope>
    <source>
        <strain evidence="21 22">R40</strain>
    </source>
</reference>
<dbReference type="OrthoDB" id="2113341at2759"/>
<feature type="binding site" description="axial binding residue" evidence="15">
    <location>
        <position position="201"/>
    </location>
    <ligand>
        <name>heme b</name>
        <dbReference type="ChEBI" id="CHEBI:60344"/>
    </ligand>
    <ligandPart>
        <name>Fe</name>
        <dbReference type="ChEBI" id="CHEBI:18248"/>
    </ligandPart>
</feature>
<evidence type="ECO:0000256" key="17">
    <source>
        <dbReference type="PIRSR" id="PIRSR600823-5"/>
    </source>
</evidence>
<evidence type="ECO:0000256" key="8">
    <source>
        <dbReference type="ARBA" id="ARBA00023002"/>
    </source>
</evidence>
<keyword evidence="7 15" id="KW-0106">Calcium</keyword>
<dbReference type="Pfam" id="PF00141">
    <property type="entry name" value="peroxidase"/>
    <property type="match status" value="1"/>
</dbReference>
<evidence type="ECO:0000256" key="9">
    <source>
        <dbReference type="ARBA" id="ARBA00023004"/>
    </source>
</evidence>
<dbReference type="InterPro" id="IPR002016">
    <property type="entry name" value="Haem_peroxidase"/>
</dbReference>
<feature type="disulfide bond" evidence="17">
    <location>
        <begin position="129"/>
        <end position="322"/>
    </location>
</feature>
<keyword evidence="9 15" id="KW-0408">Iron</keyword>
<dbReference type="PROSITE" id="PS50873">
    <property type="entry name" value="PEROXIDASE_4"/>
    <property type="match status" value="1"/>
</dbReference>
<comment type="function">
    <text evidence="2">Removal of H(2)O(2), oxidation of toxic reductants, biosynthesis and degradation of lignin, suberization, auxin catabolism, response to environmental stresses such as wounding, pathogen attack and oxidative stress. These functions might be dependent on each isozyme/isoform in each plant tissue.</text>
</comment>
<name>A0A8T0HE39_CERPU</name>
<dbReference type="Gene3D" id="1.10.520.10">
    <property type="match status" value="1"/>
</dbReference>
<protein>
    <recommendedName>
        <fullName evidence="3 18">Peroxidase</fullName>
        <ecNumber evidence="3 18">1.11.1.7</ecNumber>
    </recommendedName>
</protein>
<dbReference type="PRINTS" id="PR00458">
    <property type="entry name" value="PEROXIDASE"/>
</dbReference>
<evidence type="ECO:0000256" key="5">
    <source>
        <dbReference type="ARBA" id="ARBA00022617"/>
    </source>
</evidence>
<evidence type="ECO:0000256" key="15">
    <source>
        <dbReference type="PIRSR" id="PIRSR600823-3"/>
    </source>
</evidence>
<feature type="binding site" evidence="15">
    <location>
        <position position="79"/>
    </location>
    <ligand>
        <name>Ca(2+)</name>
        <dbReference type="ChEBI" id="CHEBI:29108"/>
        <label>1</label>
    </ligand>
</feature>
<dbReference type="InterPro" id="IPR010255">
    <property type="entry name" value="Haem_peroxidase_sf"/>
</dbReference>
<feature type="binding site" evidence="15">
    <location>
        <position position="202"/>
    </location>
    <ligand>
        <name>Ca(2+)</name>
        <dbReference type="ChEBI" id="CHEBI:29108"/>
        <label>2</label>
    </ligand>
</feature>
<dbReference type="EC" id="1.11.1.7" evidence="3 18"/>
<dbReference type="InterPro" id="IPR000823">
    <property type="entry name" value="Peroxidase_pln"/>
</dbReference>
<feature type="binding site" evidence="15">
    <location>
        <position position="255"/>
    </location>
    <ligand>
        <name>Ca(2+)</name>
        <dbReference type="ChEBI" id="CHEBI:29108"/>
        <label>2</label>
    </ligand>
</feature>
<evidence type="ECO:0000313" key="20">
    <source>
        <dbReference type="EMBL" id="KAG0569812.1"/>
    </source>
</evidence>
<feature type="domain" description="Plant heme peroxidase family profile" evidence="19">
    <location>
        <begin position="37"/>
        <end position="326"/>
    </location>
</feature>
<feature type="active site" description="Proton acceptor" evidence="13">
    <location>
        <position position="78"/>
    </location>
</feature>
<evidence type="ECO:0000256" key="6">
    <source>
        <dbReference type="ARBA" id="ARBA00022723"/>
    </source>
</evidence>
<feature type="binding site" evidence="15">
    <location>
        <position position="88"/>
    </location>
    <ligand>
        <name>Ca(2+)</name>
        <dbReference type="ChEBI" id="CHEBI:29108"/>
        <label>1</label>
    </ligand>
</feature>
<evidence type="ECO:0000256" key="10">
    <source>
        <dbReference type="ARBA" id="ARBA00023157"/>
    </source>
</evidence>
<feature type="binding site" evidence="15">
    <location>
        <position position="84"/>
    </location>
    <ligand>
        <name>Ca(2+)</name>
        <dbReference type="ChEBI" id="CHEBI:29108"/>
        <label>1</label>
    </ligand>
</feature>
<evidence type="ECO:0000256" key="11">
    <source>
        <dbReference type="ARBA" id="ARBA00023180"/>
    </source>
</evidence>
<dbReference type="GO" id="GO:0046872">
    <property type="term" value="F:metal ion binding"/>
    <property type="evidence" value="ECO:0007669"/>
    <property type="project" value="UniProtKB-UniRule"/>
</dbReference>
<comment type="caution">
    <text evidence="21">The sequence shown here is derived from an EMBL/GenBank/DDBJ whole genome shotgun (WGS) entry which is preliminary data.</text>
</comment>
<dbReference type="EMBL" id="CM026427">
    <property type="protein sequence ID" value="KAG0569813.1"/>
    <property type="molecule type" value="Genomic_DNA"/>
</dbReference>
<keyword evidence="22" id="KW-1185">Reference proteome</keyword>
<feature type="chain" id="PRO_5036511314" description="Peroxidase" evidence="18">
    <location>
        <begin position="37"/>
        <end position="328"/>
    </location>
</feature>
<feature type="binding site" evidence="15">
    <location>
        <position position="86"/>
    </location>
    <ligand>
        <name>Ca(2+)</name>
        <dbReference type="ChEBI" id="CHEBI:29108"/>
        <label>1</label>
    </ligand>
</feature>
<keyword evidence="12 18" id="KW-0376">Hydrogen peroxide</keyword>
<comment type="subcellular location">
    <subcellularLocation>
        <location evidence="18">Secreted</location>
    </subcellularLocation>
</comment>
<proteinExistence type="inferred from homology"/>
<keyword evidence="18" id="KW-0964">Secreted</keyword>
<evidence type="ECO:0000256" key="16">
    <source>
        <dbReference type="PIRSR" id="PIRSR600823-4"/>
    </source>
</evidence>
<feature type="site" description="Transition state stabilizer" evidence="16">
    <location>
        <position position="74"/>
    </location>
</feature>
<accession>A0A8T0HE39</accession>
<comment type="similarity">
    <text evidence="18">Belongs to the peroxidase family. Classical plant (class III) peroxidase subfamily.</text>
</comment>
<evidence type="ECO:0000256" key="14">
    <source>
        <dbReference type="PIRSR" id="PIRSR600823-2"/>
    </source>
</evidence>
<keyword evidence="4 18" id="KW-0575">Peroxidase</keyword>
<keyword evidence="11" id="KW-0325">Glycoprotein</keyword>
<evidence type="ECO:0000313" key="22">
    <source>
        <dbReference type="Proteomes" id="UP000822688"/>
    </source>
</evidence>
<dbReference type="GO" id="GO:0005576">
    <property type="term" value="C:extracellular region"/>
    <property type="evidence" value="ECO:0007669"/>
    <property type="project" value="UniProtKB-SubCell"/>
</dbReference>
<evidence type="ECO:0000313" key="21">
    <source>
        <dbReference type="EMBL" id="KAG0569813.1"/>
    </source>
</evidence>
<feature type="disulfide bond" evidence="17">
    <location>
        <begin position="80"/>
        <end position="85"/>
    </location>
</feature>
<keyword evidence="6 15" id="KW-0479">Metal-binding</keyword>
<dbReference type="PANTHER" id="PTHR31517:SF51">
    <property type="entry name" value="PEROXIDASE 55"/>
    <property type="match status" value="1"/>
</dbReference>
<dbReference type="PRINTS" id="PR00461">
    <property type="entry name" value="PLPEROXIDASE"/>
</dbReference>
<comment type="catalytic activity">
    <reaction evidence="1 18">
        <text>2 a phenolic donor + H2O2 = 2 a phenolic radical donor + 2 H2O</text>
        <dbReference type="Rhea" id="RHEA:56136"/>
        <dbReference type="ChEBI" id="CHEBI:15377"/>
        <dbReference type="ChEBI" id="CHEBI:16240"/>
        <dbReference type="ChEBI" id="CHEBI:139520"/>
        <dbReference type="ChEBI" id="CHEBI:139521"/>
        <dbReference type="EC" id="1.11.1.7"/>
    </reaction>
</comment>
<feature type="disulfide bond" evidence="17">
    <location>
        <begin position="208"/>
        <end position="235"/>
    </location>
</feature>
<evidence type="ECO:0000256" key="13">
    <source>
        <dbReference type="PIRSR" id="PIRSR600823-1"/>
    </source>
</evidence>
<feature type="binding site" evidence="15">
    <location>
        <position position="247"/>
    </location>
    <ligand>
        <name>Ca(2+)</name>
        <dbReference type="ChEBI" id="CHEBI:29108"/>
        <label>2</label>
    </ligand>
</feature>